<accession>A0A5E4MJ11</accession>
<dbReference type="Proteomes" id="UP000325440">
    <property type="component" value="Unassembled WGS sequence"/>
</dbReference>
<dbReference type="InterPro" id="IPR006612">
    <property type="entry name" value="THAP_Znf"/>
</dbReference>
<evidence type="ECO:0000256" key="3">
    <source>
        <dbReference type="ARBA" id="ARBA00022833"/>
    </source>
</evidence>
<dbReference type="Gene3D" id="6.20.210.20">
    <property type="entry name" value="THAP domain"/>
    <property type="match status" value="2"/>
</dbReference>
<dbReference type="PROSITE" id="PS50950">
    <property type="entry name" value="ZF_THAP"/>
    <property type="match status" value="3"/>
</dbReference>
<protein>
    <submittedName>
        <fullName evidence="9">Zinc finger, C2CH-type</fullName>
    </submittedName>
</protein>
<keyword evidence="2 5" id="KW-0863">Zinc-finger</keyword>
<feature type="domain" description="THAP-type" evidence="8">
    <location>
        <begin position="163"/>
        <end position="247"/>
    </location>
</feature>
<proteinExistence type="predicted"/>
<keyword evidence="1" id="KW-0479">Metal-binding</keyword>
<evidence type="ECO:0000256" key="6">
    <source>
        <dbReference type="SAM" id="Coils"/>
    </source>
</evidence>
<keyword evidence="10" id="KW-1185">Reference proteome</keyword>
<evidence type="ECO:0000256" key="4">
    <source>
        <dbReference type="ARBA" id="ARBA00023125"/>
    </source>
</evidence>
<dbReference type="EMBL" id="CABPRJ010000949">
    <property type="protein sequence ID" value="VVC31460.1"/>
    <property type="molecule type" value="Genomic_DNA"/>
</dbReference>
<dbReference type="GO" id="GO:0008270">
    <property type="term" value="F:zinc ion binding"/>
    <property type="evidence" value="ECO:0007669"/>
    <property type="project" value="UniProtKB-KW"/>
</dbReference>
<keyword evidence="3" id="KW-0862">Zinc</keyword>
<gene>
    <name evidence="9" type="ORF">CINCED_3A012491</name>
</gene>
<evidence type="ECO:0000256" key="5">
    <source>
        <dbReference type="PROSITE-ProRule" id="PRU00309"/>
    </source>
</evidence>
<evidence type="ECO:0000256" key="2">
    <source>
        <dbReference type="ARBA" id="ARBA00022771"/>
    </source>
</evidence>
<reference evidence="9 10" key="1">
    <citation type="submission" date="2019-08" db="EMBL/GenBank/DDBJ databases">
        <authorList>
            <person name="Alioto T."/>
            <person name="Alioto T."/>
            <person name="Gomez Garrido J."/>
        </authorList>
    </citation>
    <scope>NUCLEOTIDE SEQUENCE [LARGE SCALE GENOMIC DNA]</scope>
</reference>
<evidence type="ECO:0000256" key="7">
    <source>
        <dbReference type="SAM" id="MobiDB-lite"/>
    </source>
</evidence>
<dbReference type="OrthoDB" id="6616264at2759"/>
<organism evidence="9 10">
    <name type="scientific">Cinara cedri</name>
    <dbReference type="NCBI Taxonomy" id="506608"/>
    <lineage>
        <taxon>Eukaryota</taxon>
        <taxon>Metazoa</taxon>
        <taxon>Ecdysozoa</taxon>
        <taxon>Arthropoda</taxon>
        <taxon>Hexapoda</taxon>
        <taxon>Insecta</taxon>
        <taxon>Pterygota</taxon>
        <taxon>Neoptera</taxon>
        <taxon>Paraneoptera</taxon>
        <taxon>Hemiptera</taxon>
        <taxon>Sternorrhyncha</taxon>
        <taxon>Aphidomorpha</taxon>
        <taxon>Aphidoidea</taxon>
        <taxon>Aphididae</taxon>
        <taxon>Lachninae</taxon>
        <taxon>Cinara</taxon>
    </lineage>
</organism>
<feature type="compositionally biased region" description="Polar residues" evidence="7">
    <location>
        <begin position="78"/>
        <end position="97"/>
    </location>
</feature>
<keyword evidence="6" id="KW-0175">Coiled coil</keyword>
<evidence type="ECO:0000256" key="1">
    <source>
        <dbReference type="ARBA" id="ARBA00022723"/>
    </source>
</evidence>
<sequence>MHKCILCSNSTTKSSSVTYHTFPRNLVRRNQWVEHLKVGKCFDWQRICSDHFLDEDFKPGDKRLLRSNAIPKLPNNEIYENNESPESSNLINNTATKLGSPRRSSRKIKKSRQLLENETNKTVRKLPTAIPIAPIDSRTRTPISNSIANRKMRKKKTRGFFGVPFFHCTVKNCKNSYPCSNVSFFSYPDSSLRDVWVENCGTQEIVDAARSKKKKHLKVCGKHFEKSMFINPKKKNRLKQNAIPTLHVNKVINTSQSATFENNDIECTSIEESSTTNEYLIQPSLELDETMTDETNMDTSTKIFEICCVPGCISNFAEETMMPELIFLFSPPIEDINKWSSALGMPLTESSRVCELHFKPQDFPDTKSLAPGVVPSVIKPCEDGLDHLSDNVKKKYKLHNSIEGPKKLLKFEGLPKDVGHSSFKLNEVLTNTLPGTMINNSSSYISQSSPIYNDQKSLVTYTKIDTNSILKPLSETRSEPIPVPMPIPIPSADASGSRTEKMFSHNSVPISNISQSNLIHDKLASVINITEVDTHSILRQPSERTVEPMPSTISAYKSSTRIKKMLSNSSVSIIMESGDKHDKQLLPVNSTENISKQTLITEPTGVLSKASISSSTPNNSKSNLIKILPKTFTNGSVSITLKSNINPSEIDSANIAKATSLTDNVMSNSVESTLKNLVNNNSVSIIREPSYKQRKPVSTINSTNVFKSPCVSVQPLKKKPGPTDKPSTSTNDSSLTSVNISENLSLGDELANPPNPILKLSVNQIDISQKEIKLEPMDDYECPITSADNFIMMNSGAPISVTGNDNIEKSTLIRDISKAVVLPNLYWRSLYHKEQNNTVFIERNELMEPVKKIFFKNSLVPMIYINNKRYEYNETIDNKIALENLLSKIDMIQICLGYDGYVHDQCIGYLESTSVSNRSEVCNRCHSLVEKDFFTKYEEEITEKMNIIKRIEKNIMEREHRISEAKKRLQSTRKDPKNIYKPSNTVMCER</sequence>
<dbReference type="Pfam" id="PF05485">
    <property type="entry name" value="THAP"/>
    <property type="match status" value="3"/>
</dbReference>
<dbReference type="InterPro" id="IPR026516">
    <property type="entry name" value="THAP1/10"/>
</dbReference>
<dbReference type="PANTHER" id="PTHR46600">
    <property type="entry name" value="THAP DOMAIN-CONTAINING"/>
    <property type="match status" value="1"/>
</dbReference>
<feature type="domain" description="THAP-type" evidence="8">
    <location>
        <begin position="303"/>
        <end position="378"/>
    </location>
</feature>
<dbReference type="AlphaFoldDB" id="A0A5E4MJ11"/>
<dbReference type="InterPro" id="IPR038441">
    <property type="entry name" value="THAP_Znf_sf"/>
</dbReference>
<dbReference type="SMART" id="SM00692">
    <property type="entry name" value="DM3"/>
    <property type="match status" value="3"/>
</dbReference>
<dbReference type="GO" id="GO:0043565">
    <property type="term" value="F:sequence-specific DNA binding"/>
    <property type="evidence" value="ECO:0007669"/>
    <property type="project" value="InterPro"/>
</dbReference>
<keyword evidence="4 5" id="KW-0238">DNA-binding</keyword>
<evidence type="ECO:0000313" key="10">
    <source>
        <dbReference type="Proteomes" id="UP000325440"/>
    </source>
</evidence>
<feature type="region of interest" description="Disordered" evidence="7">
    <location>
        <begin position="76"/>
        <end position="110"/>
    </location>
</feature>
<evidence type="ECO:0000259" key="8">
    <source>
        <dbReference type="PROSITE" id="PS50950"/>
    </source>
</evidence>
<dbReference type="SUPFAM" id="SSF57716">
    <property type="entry name" value="Glucocorticoid receptor-like (DNA-binding domain)"/>
    <property type="match status" value="3"/>
</dbReference>
<dbReference type="PANTHER" id="PTHR46600:SF11">
    <property type="entry name" value="THAP DOMAIN-CONTAINING PROTEIN 10"/>
    <property type="match status" value="1"/>
</dbReference>
<name>A0A5E4MJ11_9HEMI</name>
<feature type="coiled-coil region" evidence="6">
    <location>
        <begin position="934"/>
        <end position="975"/>
    </location>
</feature>
<feature type="region of interest" description="Disordered" evidence="7">
    <location>
        <begin position="711"/>
        <end position="736"/>
    </location>
</feature>
<evidence type="ECO:0000313" key="9">
    <source>
        <dbReference type="EMBL" id="VVC31460.1"/>
    </source>
</evidence>
<feature type="compositionally biased region" description="Polar residues" evidence="7">
    <location>
        <begin position="725"/>
        <end position="736"/>
    </location>
</feature>
<feature type="domain" description="THAP-type" evidence="8">
    <location>
        <begin position="1"/>
        <end position="74"/>
    </location>
</feature>
<dbReference type="SMART" id="SM00980">
    <property type="entry name" value="THAP"/>
    <property type="match status" value="3"/>
</dbReference>